<organism evidence="11 12">
    <name type="scientific">Dimorphilus gyrociliatus</name>
    <dbReference type="NCBI Taxonomy" id="2664684"/>
    <lineage>
        <taxon>Eukaryota</taxon>
        <taxon>Metazoa</taxon>
        <taxon>Spiralia</taxon>
        <taxon>Lophotrochozoa</taxon>
        <taxon>Annelida</taxon>
        <taxon>Polychaeta</taxon>
        <taxon>Polychaeta incertae sedis</taxon>
        <taxon>Dinophilidae</taxon>
        <taxon>Dimorphilus</taxon>
    </lineage>
</organism>
<feature type="coiled-coil region" evidence="8">
    <location>
        <begin position="703"/>
        <end position="740"/>
    </location>
</feature>
<evidence type="ECO:0000256" key="8">
    <source>
        <dbReference type="SAM" id="Coils"/>
    </source>
</evidence>
<name>A0A7I8W927_9ANNE</name>
<evidence type="ECO:0000256" key="9">
    <source>
        <dbReference type="SAM" id="MobiDB-lite"/>
    </source>
</evidence>
<dbReference type="GO" id="GO:0007018">
    <property type="term" value="P:microtubule-based movement"/>
    <property type="evidence" value="ECO:0007669"/>
    <property type="project" value="InterPro"/>
</dbReference>
<evidence type="ECO:0000313" key="12">
    <source>
        <dbReference type="Proteomes" id="UP000549394"/>
    </source>
</evidence>
<dbReference type="CDD" id="cd01372">
    <property type="entry name" value="KISc_KIF4"/>
    <property type="match status" value="1"/>
</dbReference>
<dbReference type="InterPro" id="IPR019821">
    <property type="entry name" value="Kinesin_motor_CS"/>
</dbReference>
<keyword evidence="12" id="KW-1185">Reference proteome</keyword>
<dbReference type="PROSITE" id="PS00411">
    <property type="entry name" value="KINESIN_MOTOR_1"/>
    <property type="match status" value="1"/>
</dbReference>
<keyword evidence="2" id="KW-0963">Cytoplasm</keyword>
<keyword evidence="6" id="KW-0206">Cytoskeleton</keyword>
<feature type="coiled-coil region" evidence="8">
    <location>
        <begin position="879"/>
        <end position="920"/>
    </location>
</feature>
<dbReference type="InterPro" id="IPR036961">
    <property type="entry name" value="Kinesin_motor_dom_sf"/>
</dbReference>
<dbReference type="GO" id="GO:0005875">
    <property type="term" value="C:microtubule associated complex"/>
    <property type="evidence" value="ECO:0007669"/>
    <property type="project" value="TreeGrafter"/>
</dbReference>
<dbReference type="Gene3D" id="3.40.850.10">
    <property type="entry name" value="Kinesin motor domain"/>
    <property type="match status" value="1"/>
</dbReference>
<evidence type="ECO:0000256" key="1">
    <source>
        <dbReference type="ARBA" id="ARBA00004245"/>
    </source>
</evidence>
<feature type="coiled-coil region" evidence="8">
    <location>
        <begin position="393"/>
        <end position="420"/>
    </location>
</feature>
<reference evidence="11 12" key="1">
    <citation type="submission" date="2020-08" db="EMBL/GenBank/DDBJ databases">
        <authorList>
            <person name="Hejnol A."/>
        </authorList>
    </citation>
    <scope>NUCLEOTIDE SEQUENCE [LARGE SCALE GENOMIC DNA]</scope>
</reference>
<dbReference type="InterPro" id="IPR001752">
    <property type="entry name" value="Kinesin_motor_dom"/>
</dbReference>
<dbReference type="SMART" id="SM00129">
    <property type="entry name" value="KISc"/>
    <property type="match status" value="1"/>
</dbReference>
<keyword evidence="4 7" id="KW-0067">ATP-binding</keyword>
<evidence type="ECO:0000256" key="7">
    <source>
        <dbReference type="PROSITE-ProRule" id="PRU00283"/>
    </source>
</evidence>
<feature type="region of interest" description="Disordered" evidence="9">
    <location>
        <begin position="494"/>
        <end position="520"/>
    </location>
</feature>
<dbReference type="GO" id="GO:0005524">
    <property type="term" value="F:ATP binding"/>
    <property type="evidence" value="ECO:0007669"/>
    <property type="project" value="UniProtKB-UniRule"/>
</dbReference>
<feature type="compositionally biased region" description="Polar residues" evidence="9">
    <location>
        <begin position="1036"/>
        <end position="1048"/>
    </location>
</feature>
<dbReference type="GO" id="GO:0007052">
    <property type="term" value="P:mitotic spindle organization"/>
    <property type="evidence" value="ECO:0007669"/>
    <property type="project" value="TreeGrafter"/>
</dbReference>
<dbReference type="PRINTS" id="PR00380">
    <property type="entry name" value="KINESINHEAVY"/>
</dbReference>
<feature type="binding site" evidence="7">
    <location>
        <begin position="85"/>
        <end position="92"/>
    </location>
    <ligand>
        <name>ATP</name>
        <dbReference type="ChEBI" id="CHEBI:30616"/>
    </ligand>
</feature>
<dbReference type="InterPro" id="IPR027640">
    <property type="entry name" value="Kinesin-like_fam"/>
</dbReference>
<evidence type="ECO:0000256" key="4">
    <source>
        <dbReference type="ARBA" id="ARBA00022840"/>
    </source>
</evidence>
<comment type="similarity">
    <text evidence="7">Belongs to the TRAFAC class myosin-kinesin ATPase superfamily. Kinesin family.</text>
</comment>
<evidence type="ECO:0000256" key="2">
    <source>
        <dbReference type="ARBA" id="ARBA00022490"/>
    </source>
</evidence>
<evidence type="ECO:0000313" key="11">
    <source>
        <dbReference type="EMBL" id="CAD5124620.1"/>
    </source>
</evidence>
<gene>
    <name evidence="11" type="ORF">DGYR_LOCUS12135</name>
</gene>
<evidence type="ECO:0000256" key="5">
    <source>
        <dbReference type="ARBA" id="ARBA00023054"/>
    </source>
</evidence>
<keyword evidence="5 8" id="KW-0175">Coiled coil</keyword>
<feature type="coiled-coil region" evidence="8">
    <location>
        <begin position="949"/>
        <end position="986"/>
    </location>
</feature>
<evidence type="ECO:0000259" key="10">
    <source>
        <dbReference type="PROSITE" id="PS50067"/>
    </source>
</evidence>
<dbReference type="OrthoDB" id="3176171at2759"/>
<comment type="subcellular location">
    <subcellularLocation>
        <location evidence="1">Cytoplasm</location>
        <location evidence="1">Cytoskeleton</location>
    </subcellularLocation>
</comment>
<proteinExistence type="inferred from homology"/>
<keyword evidence="7" id="KW-0505">Motor protein</keyword>
<feature type="compositionally biased region" description="Polar residues" evidence="9">
    <location>
        <begin position="1064"/>
        <end position="1078"/>
    </location>
</feature>
<dbReference type="SMART" id="SM01114">
    <property type="entry name" value="CXC"/>
    <property type="match status" value="1"/>
</dbReference>
<dbReference type="Pfam" id="PF25764">
    <property type="entry name" value="KIF21A_4th"/>
    <property type="match status" value="1"/>
</dbReference>
<dbReference type="SUPFAM" id="SSF52540">
    <property type="entry name" value="P-loop containing nucleoside triphosphate hydrolases"/>
    <property type="match status" value="1"/>
</dbReference>
<dbReference type="Proteomes" id="UP000549394">
    <property type="component" value="Unassembled WGS sequence"/>
</dbReference>
<feature type="region of interest" description="Disordered" evidence="9">
    <location>
        <begin position="1027"/>
        <end position="1092"/>
    </location>
</feature>
<feature type="coiled-coil region" evidence="8">
    <location>
        <begin position="532"/>
        <end position="628"/>
    </location>
</feature>
<feature type="coiled-coil region" evidence="8">
    <location>
        <begin position="764"/>
        <end position="841"/>
    </location>
</feature>
<comment type="caution">
    <text evidence="11">The sequence shown here is derived from an EMBL/GenBank/DDBJ whole genome shotgun (WGS) entry which is preliminary data.</text>
</comment>
<dbReference type="GO" id="GO:0051231">
    <property type="term" value="P:spindle elongation"/>
    <property type="evidence" value="ECO:0007669"/>
    <property type="project" value="TreeGrafter"/>
</dbReference>
<dbReference type="InterPro" id="IPR027417">
    <property type="entry name" value="P-loop_NTPase"/>
</dbReference>
<keyword evidence="3 7" id="KW-0547">Nucleotide-binding</keyword>
<dbReference type="GO" id="GO:0003777">
    <property type="term" value="F:microtubule motor activity"/>
    <property type="evidence" value="ECO:0007669"/>
    <property type="project" value="InterPro"/>
</dbReference>
<dbReference type="GO" id="GO:0008017">
    <property type="term" value="F:microtubule binding"/>
    <property type="evidence" value="ECO:0007669"/>
    <property type="project" value="InterPro"/>
</dbReference>
<sequence length="1174" mass="134198">MSKVIPVKVALRCRPLGQKEILEGCANCIDFACDEPQVILGGHKSFTYDYAFPAHMGQDTIYQEAVAPLVEGIFDGYNATVLAYGQTGSGKTHTMSGSDHSPVEENKEGVIQKVIYDLFEGFRERTDFNYTTKVTYLELYNENFRDLLVNSDDQRETIQVREDPRGGIMATGLHEMVVTTAEETLASFKVGVGHRSTGATAMNLTSSRSHAVFTIYISRTRADDVDDICHAKFHLVDLAGSERQKKTRAEGERLKEGININMGLHILGNVIAALSGENGKKARYVPYRDSKLTRLLQDSLGGNSQTLMIACISPADSNYDETHSTLQYADRARKITNKAKVNRDPIQAELFRLRQLLQEKERQLALCTCGAASTTAVVHESSTGITPAVSKKIEKLEGERDNLLNELTQATEISATLQEKVIQYEMVLEHYQSKIGHLKERTSRSIGTIKPEVISEKEEAISSTTTEIEETTENRSNHTFLHSLVQDLDELTNIDPEKLRDTQSHTPETSDDEEDHDQDKKDLTCTAFTLRRARMNKDIEELTGKLAAKQKLIKDMTENGNKISELKEHYEHEIKRLENELDQQKKKLDEVKYAEKNSKVAETHRKRCKELEQKIGDLRKKMADKDRLLKMTKARQEEINKIQSEMISLKRTRVRLLKQMKEESTEYQRMMQMKDKEIMQFKAQQRKRAAEMAKESKVKDKRLAVLKRKAEEYQAVNKRLQEAMEKQKQALDERNNHQAKADAGGIGQRTRKYIKREFQLILSIEEAREALSQEMRERKHLNEELTKLKSRLDPSGPPLKRQMLTMYKQKDSSNLELREKIKQMENEVMTKNAFIQELQRKISDAEKSGDKMNKWDGIKSIVEAKCALRWFADTALSTKIDLKKKTKLLEEARKEIESNFSEIQELKDLHQKDMERLRRDNENNVLACLQLGTCSVETQTKDKSYEHRLSAHEEKLRQLSSVYEELDALREENEKYRQRIEGQYIKMETDGQSEAALNSTFSIDTINMEEKQITECDRHNTTFCHPVSPSKKAVKRSSSTDSDGTLDNYTCLESDEENRVPSPAKSTDPNWTPVSQGNLKRRLTVSREKPQNNNISNPVAICKCKTSCTKNCGCKKNNVACTERCKCSTFCLNKETSRNIEEEKLYDENYASPGGLMSGKRKTVNQSFFPAIPT</sequence>
<feature type="domain" description="Kinesin motor" evidence="10">
    <location>
        <begin position="6"/>
        <end position="335"/>
    </location>
</feature>
<accession>A0A7I8W927</accession>
<dbReference type="InterPro" id="IPR033467">
    <property type="entry name" value="Tesmin/TSO1-like_CXC"/>
</dbReference>
<dbReference type="AlphaFoldDB" id="A0A7I8W927"/>
<dbReference type="EMBL" id="CAJFCJ010000022">
    <property type="protein sequence ID" value="CAD5124620.1"/>
    <property type="molecule type" value="Genomic_DNA"/>
</dbReference>
<dbReference type="PROSITE" id="PS50067">
    <property type="entry name" value="KINESIN_MOTOR_2"/>
    <property type="match status" value="1"/>
</dbReference>
<evidence type="ECO:0000256" key="6">
    <source>
        <dbReference type="ARBA" id="ARBA00023212"/>
    </source>
</evidence>
<dbReference type="PANTHER" id="PTHR47969:SF15">
    <property type="entry name" value="CHROMOSOME-ASSOCIATED KINESIN KIF4A-RELATED"/>
    <property type="match status" value="1"/>
</dbReference>
<dbReference type="Pfam" id="PF00225">
    <property type="entry name" value="Kinesin"/>
    <property type="match status" value="1"/>
</dbReference>
<protein>
    <submittedName>
        <fullName evidence="11">DgyrCDS12889</fullName>
    </submittedName>
</protein>
<evidence type="ECO:0000256" key="3">
    <source>
        <dbReference type="ARBA" id="ARBA00022741"/>
    </source>
</evidence>
<dbReference type="PANTHER" id="PTHR47969">
    <property type="entry name" value="CHROMOSOME-ASSOCIATED KINESIN KIF4A-RELATED"/>
    <property type="match status" value="1"/>
</dbReference>